<feature type="domain" description="FecR protein" evidence="2">
    <location>
        <begin position="101"/>
        <end position="194"/>
    </location>
</feature>
<dbReference type="Pfam" id="PF04773">
    <property type="entry name" value="FecR"/>
    <property type="match status" value="1"/>
</dbReference>
<evidence type="ECO:0000256" key="1">
    <source>
        <dbReference type="SAM" id="Phobius"/>
    </source>
</evidence>
<feature type="domain" description="FecR N-terminal" evidence="3">
    <location>
        <begin position="7"/>
        <end position="48"/>
    </location>
</feature>
<reference evidence="4 5" key="1">
    <citation type="submission" date="2022-06" db="EMBL/GenBank/DDBJ databases">
        <title>Janthinobacterium kumbetensis sp. nov., isolated from spring water in Turkey.</title>
        <authorList>
            <person name="Inan Bektas K."/>
            <person name="Belduz A.A."/>
            <person name="Canakci S."/>
            <person name="Nalcaoglu A."/>
            <person name="Ceylan E."/>
            <person name="Kati H."/>
        </authorList>
    </citation>
    <scope>NUCLEOTIDE SEQUENCE [LARGE SCALE GENOMIC DNA]</scope>
    <source>
        <strain evidence="4 5">GK</strain>
    </source>
</reference>
<evidence type="ECO:0000259" key="3">
    <source>
        <dbReference type="Pfam" id="PF16220"/>
    </source>
</evidence>
<protein>
    <submittedName>
        <fullName evidence="4">FecR domain-containing protein</fullName>
    </submittedName>
</protein>
<keyword evidence="1" id="KW-0472">Membrane</keyword>
<sequence>MQDDPVEQAIAWAVRLQMHGATPDALLSLQRWRDADPGHEQAWQRLAAIGHQFSGLPPEASRATLDASLARRRQRRQALKVLAGIGFAGTAAWFAIDTQADYRTGTGQRLAARLPDGSLLHLNAGTAVRLRFDGKQRLLTLLHGELAVTTQADPQRRPFLVDTDEARMLALGTRFTVRRLASADGMLTRLAVQEHAVQLQAGTGVASPVLVRAGDSVVTDGARTWREPVHDDPAAWLDGVIAARDMPLGQLVAELARHRHGLLLCDADIASLPVSGVFQLDDPERALRVLLQTQPIVAVYRTRFWVTLKKA</sequence>
<dbReference type="Proteomes" id="UP001202243">
    <property type="component" value="Unassembled WGS sequence"/>
</dbReference>
<dbReference type="EMBL" id="JAMQGR010000001">
    <property type="protein sequence ID" value="MCM2564980.1"/>
    <property type="molecule type" value="Genomic_DNA"/>
</dbReference>
<keyword evidence="1" id="KW-0812">Transmembrane</keyword>
<dbReference type="PANTHER" id="PTHR30273:SF2">
    <property type="entry name" value="PROTEIN FECR"/>
    <property type="match status" value="1"/>
</dbReference>
<dbReference type="Gene3D" id="2.60.120.1440">
    <property type="match status" value="1"/>
</dbReference>
<dbReference type="Pfam" id="PF16220">
    <property type="entry name" value="DUF4880"/>
    <property type="match status" value="1"/>
</dbReference>
<gene>
    <name evidence="4" type="ORF">NCG91_05155</name>
</gene>
<dbReference type="InterPro" id="IPR012373">
    <property type="entry name" value="Ferrdict_sens_TM"/>
</dbReference>
<dbReference type="PANTHER" id="PTHR30273">
    <property type="entry name" value="PERIPLASMIC SIGNAL SENSOR AND SIGMA FACTOR ACTIVATOR FECR-RELATED"/>
    <property type="match status" value="1"/>
</dbReference>
<dbReference type="RefSeq" id="WP_251348865.1">
    <property type="nucleotide sequence ID" value="NZ_JAMQGR010000001.1"/>
</dbReference>
<dbReference type="InterPro" id="IPR032623">
    <property type="entry name" value="FecR_N"/>
</dbReference>
<proteinExistence type="predicted"/>
<dbReference type="InterPro" id="IPR006860">
    <property type="entry name" value="FecR"/>
</dbReference>
<keyword evidence="1" id="KW-1133">Transmembrane helix</keyword>
<name>A0ABT0WLN6_9BURK</name>
<comment type="caution">
    <text evidence="4">The sequence shown here is derived from an EMBL/GenBank/DDBJ whole genome shotgun (WGS) entry which is preliminary data.</text>
</comment>
<accession>A0ABT0WLN6</accession>
<evidence type="ECO:0000259" key="2">
    <source>
        <dbReference type="Pfam" id="PF04773"/>
    </source>
</evidence>
<feature type="transmembrane region" description="Helical" evidence="1">
    <location>
        <begin position="78"/>
        <end position="96"/>
    </location>
</feature>
<organism evidence="4 5">
    <name type="scientific">Janthinobacterium kumbetense</name>
    <dbReference type="NCBI Taxonomy" id="2950280"/>
    <lineage>
        <taxon>Bacteria</taxon>
        <taxon>Pseudomonadati</taxon>
        <taxon>Pseudomonadota</taxon>
        <taxon>Betaproteobacteria</taxon>
        <taxon>Burkholderiales</taxon>
        <taxon>Oxalobacteraceae</taxon>
        <taxon>Janthinobacterium</taxon>
    </lineage>
</organism>
<keyword evidence="5" id="KW-1185">Reference proteome</keyword>
<evidence type="ECO:0000313" key="4">
    <source>
        <dbReference type="EMBL" id="MCM2564980.1"/>
    </source>
</evidence>
<dbReference type="PIRSF" id="PIRSF018266">
    <property type="entry name" value="FecR"/>
    <property type="match status" value="1"/>
</dbReference>
<evidence type="ECO:0000313" key="5">
    <source>
        <dbReference type="Proteomes" id="UP001202243"/>
    </source>
</evidence>